<gene>
    <name evidence="3" type="primary">nap</name>
    <name evidence="3" type="ORF">NCTC13296_02812</name>
</gene>
<dbReference type="GO" id="GO:0106435">
    <property type="term" value="F:carboxylesterase activity"/>
    <property type="evidence" value="ECO:0007669"/>
    <property type="project" value="UniProtKB-EC"/>
</dbReference>
<dbReference type="EC" id="3.1.1.1" evidence="3"/>
<dbReference type="Proteomes" id="UP000254569">
    <property type="component" value="Unassembled WGS sequence"/>
</dbReference>
<evidence type="ECO:0000313" key="4">
    <source>
        <dbReference type="Proteomes" id="UP000254569"/>
    </source>
</evidence>
<proteinExistence type="predicted"/>
<keyword evidence="3" id="KW-0378">Hydrolase</keyword>
<dbReference type="InterPro" id="IPR000073">
    <property type="entry name" value="AB_hydrolase_1"/>
</dbReference>
<dbReference type="PANTHER" id="PTHR43433">
    <property type="entry name" value="HYDROLASE, ALPHA/BETA FOLD FAMILY PROTEIN"/>
    <property type="match status" value="1"/>
</dbReference>
<evidence type="ECO:0000259" key="2">
    <source>
        <dbReference type="Pfam" id="PF12697"/>
    </source>
</evidence>
<dbReference type="EMBL" id="UGVI01000001">
    <property type="protein sequence ID" value="SUE15948.1"/>
    <property type="molecule type" value="Genomic_DNA"/>
</dbReference>
<dbReference type="InterPro" id="IPR050471">
    <property type="entry name" value="AB_hydrolase"/>
</dbReference>
<reference evidence="3 4" key="1">
    <citation type="submission" date="2018-06" db="EMBL/GenBank/DDBJ databases">
        <authorList>
            <consortium name="Pathogen Informatics"/>
            <person name="Doyle S."/>
        </authorList>
    </citation>
    <scope>NUCLEOTIDE SEQUENCE [LARGE SCALE GENOMIC DNA]</scope>
    <source>
        <strain evidence="3 4">NCTC13296</strain>
    </source>
</reference>
<dbReference type="SUPFAM" id="SSF53474">
    <property type="entry name" value="alpha/beta-Hydrolases"/>
    <property type="match status" value="1"/>
</dbReference>
<evidence type="ECO:0000256" key="1">
    <source>
        <dbReference type="SAM" id="MobiDB-lite"/>
    </source>
</evidence>
<dbReference type="PANTHER" id="PTHR43433:SF10">
    <property type="entry name" value="AB HYDROLASE-1 DOMAIN-CONTAINING PROTEIN"/>
    <property type="match status" value="1"/>
</dbReference>
<organism evidence="3 4">
    <name type="scientific">Rhodococcus gordoniae</name>
    <dbReference type="NCBI Taxonomy" id="223392"/>
    <lineage>
        <taxon>Bacteria</taxon>
        <taxon>Bacillati</taxon>
        <taxon>Actinomycetota</taxon>
        <taxon>Actinomycetes</taxon>
        <taxon>Mycobacteriales</taxon>
        <taxon>Nocardiaceae</taxon>
        <taxon>Rhodococcus</taxon>
    </lineage>
</organism>
<name>A0A379M361_9NOCA</name>
<accession>A0A379M361</accession>
<sequence length="335" mass="35807">MALLTRSPYRCPGDDSVIHHACAGLLTYWKRPVKEHVARTSLGETYVLTTGPATAPPVVVLAGGDLPAAGLRLLAEQFGEQHRVVLVDVPGLPGASAGSRPDSRIHAVYGHWLVEVLDALGVERVPVIGLGWSASVAAAVEDLDRIEKLVIAAPLGLVPRVRWHRALIPGLQWRNEPNLENTERYLRALAGCDYRPDEQTLRWSCRVGAYCTSLTNLPRLDRAVLRRWRGHPVEVVVGVKDPLVQVDALNKLADDMGAHFVAIPDAGHLLAVEAPAALAAMSAAVSVSENRVTVDRGGSGDAGLPPTGVVTSPASPPPVTSRRNPSNRVPDPGLR</sequence>
<evidence type="ECO:0000313" key="3">
    <source>
        <dbReference type="EMBL" id="SUE15948.1"/>
    </source>
</evidence>
<keyword evidence="4" id="KW-1185">Reference proteome</keyword>
<feature type="domain" description="AB hydrolase-1" evidence="2">
    <location>
        <begin position="60"/>
        <end position="280"/>
    </location>
</feature>
<dbReference type="Pfam" id="PF12697">
    <property type="entry name" value="Abhydrolase_6"/>
    <property type="match status" value="1"/>
</dbReference>
<dbReference type="Gene3D" id="3.40.50.1820">
    <property type="entry name" value="alpha/beta hydrolase"/>
    <property type="match status" value="1"/>
</dbReference>
<dbReference type="RefSeq" id="WP_245207753.1">
    <property type="nucleotide sequence ID" value="NZ_CP101467.1"/>
</dbReference>
<protein>
    <submittedName>
        <fullName evidence="3">Uncharacterized carboxylesterase nap</fullName>
        <ecNumber evidence="3">3.1.1.1</ecNumber>
    </submittedName>
</protein>
<dbReference type="InterPro" id="IPR029058">
    <property type="entry name" value="AB_hydrolase_fold"/>
</dbReference>
<dbReference type="AlphaFoldDB" id="A0A379M361"/>
<feature type="region of interest" description="Disordered" evidence="1">
    <location>
        <begin position="292"/>
        <end position="335"/>
    </location>
</feature>